<feature type="region of interest" description="Disordered" evidence="4">
    <location>
        <begin position="84"/>
        <end position="189"/>
    </location>
</feature>
<feature type="compositionally biased region" description="Basic residues" evidence="4">
    <location>
        <begin position="178"/>
        <end position="189"/>
    </location>
</feature>
<dbReference type="Gene3D" id="3.30.70.1710">
    <property type="match status" value="1"/>
</dbReference>
<comment type="subcellular location">
    <subcellularLocation>
        <location evidence="1">Bacterial microcompartment</location>
    </subcellularLocation>
</comment>
<dbReference type="KEGG" id="ipo:Ilyop_2352"/>
<dbReference type="InterPro" id="IPR037233">
    <property type="entry name" value="CcmK-like_sf"/>
</dbReference>
<keyword evidence="7" id="KW-1185">Reference proteome</keyword>
<protein>
    <submittedName>
        <fullName evidence="6">Microcompartments protein</fullName>
    </submittedName>
</protein>
<geneLocation type="plasmid" evidence="6 7">
    <name>pILYOP01</name>
</geneLocation>
<dbReference type="PANTHER" id="PTHR33941">
    <property type="entry name" value="PROPANEDIOL UTILIZATION PROTEIN PDUA"/>
    <property type="match status" value="1"/>
</dbReference>
<comment type="similarity">
    <text evidence="3">Belongs to the bacterial microcompartments protein family.</text>
</comment>
<dbReference type="OrthoDB" id="2878498at2"/>
<proteinExistence type="inferred from homology"/>
<dbReference type="SUPFAM" id="SSF143414">
    <property type="entry name" value="CcmK-like"/>
    <property type="match status" value="1"/>
</dbReference>
<dbReference type="GO" id="GO:0031469">
    <property type="term" value="C:bacterial microcompartment"/>
    <property type="evidence" value="ECO:0007669"/>
    <property type="project" value="UniProtKB-SubCell"/>
</dbReference>
<feature type="compositionally biased region" description="Basic and acidic residues" evidence="4">
    <location>
        <begin position="84"/>
        <end position="173"/>
    </location>
</feature>
<accession>E3HDB2</accession>
<name>E3HDB2_ILYPC</name>
<reference evidence="6 7" key="1">
    <citation type="journal article" date="2010" name="Stand. Genomic Sci.">
        <title>Complete genome sequence of Ilyobacter polytropus type strain (CuHbu1).</title>
        <authorList>
            <person name="Sikorski J."/>
            <person name="Chertkov O."/>
            <person name="Lapidus A."/>
            <person name="Nolan M."/>
            <person name="Lucas S."/>
            <person name="Del Rio T.G."/>
            <person name="Tice H."/>
            <person name="Cheng J.F."/>
            <person name="Tapia R."/>
            <person name="Han C."/>
            <person name="Goodwin L."/>
            <person name="Pitluck S."/>
            <person name="Liolios K."/>
            <person name="Ivanova N."/>
            <person name="Mavromatis K."/>
            <person name="Mikhailova N."/>
            <person name="Pati A."/>
            <person name="Chen A."/>
            <person name="Palaniappan K."/>
            <person name="Land M."/>
            <person name="Hauser L."/>
            <person name="Chang Y.J."/>
            <person name="Jeffries C.D."/>
            <person name="Brambilla E."/>
            <person name="Yasawong M."/>
            <person name="Rohde M."/>
            <person name="Pukall R."/>
            <person name="Spring S."/>
            <person name="Goker M."/>
            <person name="Woyke T."/>
            <person name="Bristow J."/>
            <person name="Eisen J.A."/>
            <person name="Markowitz V."/>
            <person name="Hugenholtz P."/>
            <person name="Kyrpides N.C."/>
            <person name="Klenk H.P."/>
        </authorList>
    </citation>
    <scope>NUCLEOTIDE SEQUENCE [LARGE SCALE GENOMIC DNA]</scope>
    <source>
        <strain evidence="7">ATCC 51220 / DSM 2926 / LMG 16218 / CuHBu1</strain>
        <plasmid evidence="7">pILYOP01</plasmid>
    </source>
</reference>
<dbReference type="Proteomes" id="UP000006875">
    <property type="component" value="Plasmid pILYOP01"/>
</dbReference>
<keyword evidence="2" id="KW-1283">Bacterial microcompartment</keyword>
<dbReference type="EMBL" id="CP002282">
    <property type="protein sequence ID" value="ADO84112.1"/>
    <property type="molecule type" value="Genomic_DNA"/>
</dbReference>
<dbReference type="InterPro" id="IPR000249">
    <property type="entry name" value="BMC_dom"/>
</dbReference>
<dbReference type="InterPro" id="IPR044872">
    <property type="entry name" value="CcmK/CsoS1_BMC"/>
</dbReference>
<dbReference type="SMART" id="SM00877">
    <property type="entry name" value="BMC"/>
    <property type="match status" value="1"/>
</dbReference>
<evidence type="ECO:0000256" key="1">
    <source>
        <dbReference type="ARBA" id="ARBA00024322"/>
    </source>
</evidence>
<evidence type="ECO:0000313" key="7">
    <source>
        <dbReference type="Proteomes" id="UP000006875"/>
    </source>
</evidence>
<dbReference type="PROSITE" id="PS51930">
    <property type="entry name" value="BMC_2"/>
    <property type="match status" value="1"/>
</dbReference>
<dbReference type="AlphaFoldDB" id="E3HDB2"/>
<feature type="domain" description="BMC" evidence="5">
    <location>
        <begin position="4"/>
        <end position="89"/>
    </location>
</feature>
<dbReference type="Pfam" id="PF00936">
    <property type="entry name" value="BMC"/>
    <property type="match status" value="1"/>
</dbReference>
<dbReference type="HOGENOM" id="CLU_064903_3_4_0"/>
<evidence type="ECO:0000256" key="4">
    <source>
        <dbReference type="SAM" id="MobiDB-lite"/>
    </source>
</evidence>
<organism evidence="6 7">
    <name type="scientific">Ilyobacter polytropus (strain ATCC 51220 / DSM 2926 / LMG 16218 / CuHBu1)</name>
    <dbReference type="NCBI Taxonomy" id="572544"/>
    <lineage>
        <taxon>Bacteria</taxon>
        <taxon>Fusobacteriati</taxon>
        <taxon>Fusobacteriota</taxon>
        <taxon>Fusobacteriia</taxon>
        <taxon>Fusobacteriales</taxon>
        <taxon>Fusobacteriaceae</taxon>
        <taxon>Ilyobacter</taxon>
    </lineage>
</organism>
<dbReference type="RefSeq" id="WP_013388771.1">
    <property type="nucleotide sequence ID" value="NC_014633.1"/>
</dbReference>
<keyword evidence="6" id="KW-0614">Plasmid</keyword>
<dbReference type="InterPro" id="IPR050575">
    <property type="entry name" value="BMC_shell"/>
</dbReference>
<evidence type="ECO:0000259" key="5">
    <source>
        <dbReference type="PROSITE" id="PS51930"/>
    </source>
</evidence>
<dbReference type="CDD" id="cd07045">
    <property type="entry name" value="BMC_CcmK_like"/>
    <property type="match status" value="1"/>
</dbReference>
<evidence type="ECO:0000313" key="6">
    <source>
        <dbReference type="EMBL" id="ADO84112.1"/>
    </source>
</evidence>
<evidence type="ECO:0000256" key="3">
    <source>
        <dbReference type="PROSITE-ProRule" id="PRU01278"/>
    </source>
</evidence>
<gene>
    <name evidence="6" type="ordered locus">Ilyop_2352</name>
</gene>
<dbReference type="PANTHER" id="PTHR33941:SF11">
    <property type="entry name" value="BACTERIAL MICROCOMPARTMENT SHELL PROTEIN PDUJ"/>
    <property type="match status" value="1"/>
</dbReference>
<evidence type="ECO:0000256" key="2">
    <source>
        <dbReference type="ARBA" id="ARBA00024446"/>
    </source>
</evidence>
<sequence length="189" mass="20705">MGNSLGFIEVVGMLGAIEACDAAVKSAYVELVRCELTKGSGWVTIVLKGDVAAVKAGVDAAVASAERVSKVVSYTVIARPSEELRKITPDKPAQSREKKDEQSENKNDKDEKRVTEEKPLVEAEKKEEKIAQPKALPEKKEEKIVQLKTLPEKVAVKETATAEKQESKPDEGKSTGTTRRRRTTRTAKK</sequence>